<dbReference type="InterPro" id="IPR013154">
    <property type="entry name" value="ADH-like_N"/>
</dbReference>
<comment type="similarity">
    <text evidence="1">Belongs to the zinc-containing alcohol dehydrogenase family. Quinone oxidoreductase subfamily.</text>
</comment>
<dbReference type="Pfam" id="PF13602">
    <property type="entry name" value="ADH_zinc_N_2"/>
    <property type="match status" value="1"/>
</dbReference>
<gene>
    <name evidence="3" type="ORF">BCR25_14795</name>
</gene>
<dbReference type="InterPro" id="IPR002364">
    <property type="entry name" value="Quin_OxRdtase/zeta-crystal_CS"/>
</dbReference>
<dbReference type="CDD" id="cd08252">
    <property type="entry name" value="AL_MDR"/>
    <property type="match status" value="1"/>
</dbReference>
<dbReference type="Pfam" id="PF08240">
    <property type="entry name" value="ADH_N"/>
    <property type="match status" value="1"/>
</dbReference>
<dbReference type="OrthoDB" id="9792162at2"/>
<keyword evidence="1" id="KW-0862">Zinc</keyword>
<dbReference type="InterPro" id="IPR020843">
    <property type="entry name" value="ER"/>
</dbReference>
<dbReference type="GO" id="GO:0016491">
    <property type="term" value="F:oxidoreductase activity"/>
    <property type="evidence" value="ECO:0007669"/>
    <property type="project" value="UniProtKB-KW"/>
</dbReference>
<dbReference type="GO" id="GO:0008270">
    <property type="term" value="F:zinc ion binding"/>
    <property type="evidence" value="ECO:0007669"/>
    <property type="project" value="InterPro"/>
</dbReference>
<dbReference type="InterPro" id="IPR036291">
    <property type="entry name" value="NAD(P)-bd_dom_sf"/>
</dbReference>
<name>A0A1E5H460_9ENTE</name>
<evidence type="ECO:0000259" key="2">
    <source>
        <dbReference type="SMART" id="SM00829"/>
    </source>
</evidence>
<dbReference type="SUPFAM" id="SSF51735">
    <property type="entry name" value="NAD(P)-binding Rossmann-fold domains"/>
    <property type="match status" value="1"/>
</dbReference>
<dbReference type="RefSeq" id="WP_069662327.1">
    <property type="nucleotide sequence ID" value="NZ_JBHUJJ010000001.1"/>
</dbReference>
<dbReference type="AlphaFoldDB" id="A0A1E5H460"/>
<evidence type="ECO:0000313" key="4">
    <source>
        <dbReference type="Proteomes" id="UP000095094"/>
    </source>
</evidence>
<organism evidence="3 4">
    <name type="scientific">Enterococcus termitis</name>
    <dbReference type="NCBI Taxonomy" id="332950"/>
    <lineage>
        <taxon>Bacteria</taxon>
        <taxon>Bacillati</taxon>
        <taxon>Bacillota</taxon>
        <taxon>Bacilli</taxon>
        <taxon>Lactobacillales</taxon>
        <taxon>Enterococcaceae</taxon>
        <taxon>Enterococcus</taxon>
    </lineage>
</organism>
<feature type="domain" description="Enoyl reductase (ER)" evidence="2">
    <location>
        <begin position="15"/>
        <end position="339"/>
    </location>
</feature>
<evidence type="ECO:0000313" key="3">
    <source>
        <dbReference type="EMBL" id="OEG19713.1"/>
    </source>
</evidence>
<dbReference type="SMART" id="SM00829">
    <property type="entry name" value="PKS_ER"/>
    <property type="match status" value="1"/>
</dbReference>
<dbReference type="InterPro" id="IPR014182">
    <property type="entry name" value="ADH_Zn_typ-1"/>
</dbReference>
<dbReference type="SUPFAM" id="SSF50129">
    <property type="entry name" value="GroES-like"/>
    <property type="match status" value="1"/>
</dbReference>
<dbReference type="PROSITE" id="PS01162">
    <property type="entry name" value="QOR_ZETA_CRYSTAL"/>
    <property type="match status" value="1"/>
</dbReference>
<dbReference type="PANTHER" id="PTHR43482:SF1">
    <property type="entry name" value="PROTEIN AST1-RELATED"/>
    <property type="match status" value="1"/>
</dbReference>
<accession>A0A1E5H460</accession>
<keyword evidence="4" id="KW-1185">Reference proteome</keyword>
<dbReference type="Gene3D" id="3.40.50.720">
    <property type="entry name" value="NAD(P)-binding Rossmann-like Domain"/>
    <property type="match status" value="1"/>
</dbReference>
<comment type="caution">
    <text evidence="3">The sequence shown here is derived from an EMBL/GenBank/DDBJ whole genome shotgun (WGS) entry which is preliminary data.</text>
</comment>
<dbReference type="EMBL" id="MIJY01000003">
    <property type="protein sequence ID" value="OEG19713.1"/>
    <property type="molecule type" value="Genomic_DNA"/>
</dbReference>
<dbReference type="PATRIC" id="fig|332950.4.peg.1227"/>
<protein>
    <recommendedName>
        <fullName evidence="1">Zinc-type alcohol dehydrogenase-like protein</fullName>
    </recommendedName>
</protein>
<dbReference type="Gene3D" id="3.90.180.10">
    <property type="entry name" value="Medium-chain alcohol dehydrogenases, catalytic domain"/>
    <property type="match status" value="1"/>
</dbReference>
<keyword evidence="1" id="KW-0560">Oxidoreductase</keyword>
<dbReference type="Proteomes" id="UP000095094">
    <property type="component" value="Unassembled WGS sequence"/>
</dbReference>
<sequence length="354" mass="38327">MTNTDFIKAVGFYEGLPLEEQASFVDAYSTVPNLEPRDILVKVKAVSINPVDTKLRQTAKKKAELTVLGFDGVGEVVAIGENVEKFSVGDRVFYAGTTKRAGSNQEYQRVDERIVALAPKGLSDEAAAALPLTALTAYELLFEKFALLPKENANRGKTILVINAAGGVGSILTQLAKWAGLTVYGTASLAKFNWLEEHGVDHSIDYHQDIKEALAKIGVTSVDYSAVLFDVRPYFDLLVELLAPFGHLGTIVGLDSPIDIACLKDKSISFDWEYMFAKTDYAYRLESQGEILALVAKLMDQGKLTSTLSKSYKEGINAVSLKQATAEVESGHMQGKVVVSGPFNGSIQASSMGK</sequence>
<proteinExistence type="inferred from homology"/>
<dbReference type="NCBIfam" id="TIGR02817">
    <property type="entry name" value="adh_fam_1"/>
    <property type="match status" value="1"/>
</dbReference>
<reference evidence="4" key="1">
    <citation type="submission" date="2016-09" db="EMBL/GenBank/DDBJ databases">
        <authorList>
            <person name="Gulvik C.A."/>
        </authorList>
    </citation>
    <scope>NUCLEOTIDE SEQUENCE [LARGE SCALE GENOMIC DNA]</scope>
    <source>
        <strain evidence="4">LMG 8895</strain>
    </source>
</reference>
<dbReference type="PANTHER" id="PTHR43482">
    <property type="entry name" value="PROTEIN AST1-RELATED"/>
    <property type="match status" value="1"/>
</dbReference>
<dbReference type="InterPro" id="IPR052585">
    <property type="entry name" value="Lipid_raft_assoc_Zn_ADH"/>
</dbReference>
<dbReference type="InterPro" id="IPR011032">
    <property type="entry name" value="GroES-like_sf"/>
</dbReference>
<keyword evidence="1" id="KW-0479">Metal-binding</keyword>
<evidence type="ECO:0000256" key="1">
    <source>
        <dbReference type="RuleBase" id="RU364000"/>
    </source>
</evidence>